<organism evidence="1">
    <name type="scientific">Myoviridae sp. ctijX18</name>
    <dbReference type="NCBI Taxonomy" id="2825154"/>
    <lineage>
        <taxon>Viruses</taxon>
        <taxon>Duplodnaviria</taxon>
        <taxon>Heunggongvirae</taxon>
        <taxon>Uroviricota</taxon>
        <taxon>Caudoviricetes</taxon>
    </lineage>
</organism>
<evidence type="ECO:0000313" key="1">
    <source>
        <dbReference type="EMBL" id="DAF97474.1"/>
    </source>
</evidence>
<proteinExistence type="predicted"/>
<dbReference type="EMBL" id="BK016133">
    <property type="protein sequence ID" value="DAF97474.1"/>
    <property type="molecule type" value="Genomic_DNA"/>
</dbReference>
<name>A0A8S5USU3_9CAUD</name>
<accession>A0A8S5USU3</accession>
<protein>
    <submittedName>
        <fullName evidence="1">Uncharacterized protein</fullName>
    </submittedName>
</protein>
<reference evidence="1" key="1">
    <citation type="journal article" date="2021" name="Proc. Natl. Acad. Sci. U.S.A.">
        <title>A Catalog of Tens of Thousands of Viruses from Human Metagenomes Reveals Hidden Associations with Chronic Diseases.</title>
        <authorList>
            <person name="Tisza M.J."/>
            <person name="Buck C.B."/>
        </authorList>
    </citation>
    <scope>NUCLEOTIDE SEQUENCE</scope>
    <source>
        <strain evidence="1">CtijX18</strain>
    </source>
</reference>
<sequence length="246" mass="27786">MDTLDQVEYVDIDKANEEYEKITGKKEIEGIGIKDESLEAFITDPNLILRDVKELCEKHEIDFVGMFNEMGFNKNTFKALLVNKPITEQIYVLNRELNLLIYKLGVASGISTLNARTLLGDVLPSKEWLELLDKTIFPYMSEYGKHGKLDKDWFVKNEQGDEIEELAESLRDLATVQGELVKEAEKANQATEGLFDEEENLSLTQGEETVTGEFTTSEVNQAIEETGQGGEITVEEDTPVEEPKLI</sequence>